<dbReference type="GO" id="GO:0009029">
    <property type="term" value="F:lipid-A 4'-kinase activity"/>
    <property type="evidence" value="ECO:0007669"/>
    <property type="project" value="UniProtKB-UniRule"/>
</dbReference>
<evidence type="ECO:0000256" key="8">
    <source>
        <dbReference type="ARBA" id="ARBA00022741"/>
    </source>
</evidence>
<dbReference type="GO" id="GO:0005886">
    <property type="term" value="C:plasma membrane"/>
    <property type="evidence" value="ECO:0007669"/>
    <property type="project" value="TreeGrafter"/>
</dbReference>
<comment type="function">
    <text evidence="1 13">Transfers the gamma-phosphate of ATP to the 4'-position of a tetraacyldisaccharide 1-phosphate intermediate (termed DS-1-P) to form tetraacyldisaccharide 1,4'-bis-phosphate (lipid IVA).</text>
</comment>
<organism evidence="15 16">
    <name type="scientific">Schleiferia thermophila</name>
    <dbReference type="NCBI Taxonomy" id="884107"/>
    <lineage>
        <taxon>Bacteria</taxon>
        <taxon>Pseudomonadati</taxon>
        <taxon>Bacteroidota</taxon>
        <taxon>Flavobacteriia</taxon>
        <taxon>Flavobacteriales</taxon>
        <taxon>Schleiferiaceae</taxon>
        <taxon>Schleiferia</taxon>
    </lineage>
</organism>
<dbReference type="RefSeq" id="WP_114365502.1">
    <property type="nucleotide sequence ID" value="NZ_BHZF01000001.1"/>
</dbReference>
<reference evidence="15 16" key="1">
    <citation type="submission" date="2018-07" db="EMBL/GenBank/DDBJ databases">
        <title>Genomic Encyclopedia of Type Strains, Phase IV (KMG-IV): sequencing the most valuable type-strain genomes for metagenomic binning, comparative biology and taxonomic classification.</title>
        <authorList>
            <person name="Goeker M."/>
        </authorList>
    </citation>
    <scope>NUCLEOTIDE SEQUENCE [LARGE SCALE GENOMIC DNA]</scope>
    <source>
        <strain evidence="15 16">DSM 21410</strain>
    </source>
</reference>
<evidence type="ECO:0000256" key="14">
    <source>
        <dbReference type="SAM" id="Phobius"/>
    </source>
</evidence>
<feature type="binding site" evidence="13">
    <location>
        <begin position="53"/>
        <end position="60"/>
    </location>
    <ligand>
        <name>ATP</name>
        <dbReference type="ChEBI" id="CHEBI:30616"/>
    </ligand>
</feature>
<evidence type="ECO:0000256" key="6">
    <source>
        <dbReference type="ARBA" id="ARBA00022556"/>
    </source>
</evidence>
<keyword evidence="14" id="KW-1133">Transmembrane helix</keyword>
<comment type="catalytic activity">
    <reaction evidence="13">
        <text>a lipid A disaccharide + ATP = a lipid IVA + ADP + H(+)</text>
        <dbReference type="Rhea" id="RHEA:67840"/>
        <dbReference type="ChEBI" id="CHEBI:15378"/>
        <dbReference type="ChEBI" id="CHEBI:30616"/>
        <dbReference type="ChEBI" id="CHEBI:176343"/>
        <dbReference type="ChEBI" id="CHEBI:176425"/>
        <dbReference type="ChEBI" id="CHEBI:456216"/>
        <dbReference type="EC" id="2.7.1.130"/>
    </reaction>
</comment>
<dbReference type="Pfam" id="PF02606">
    <property type="entry name" value="LpxK"/>
    <property type="match status" value="1"/>
</dbReference>
<keyword evidence="6 13" id="KW-0441">Lipid A biosynthesis</keyword>
<evidence type="ECO:0000256" key="10">
    <source>
        <dbReference type="ARBA" id="ARBA00022840"/>
    </source>
</evidence>
<keyword evidence="16" id="KW-1185">Reference proteome</keyword>
<dbReference type="InterPro" id="IPR027417">
    <property type="entry name" value="P-loop_NTPase"/>
</dbReference>
<dbReference type="GO" id="GO:0005524">
    <property type="term" value="F:ATP binding"/>
    <property type="evidence" value="ECO:0007669"/>
    <property type="project" value="UniProtKB-UniRule"/>
</dbReference>
<dbReference type="InterPro" id="IPR003758">
    <property type="entry name" value="LpxK"/>
</dbReference>
<proteinExistence type="inferred from homology"/>
<comment type="similarity">
    <text evidence="13">Belongs to the LpxK family.</text>
</comment>
<comment type="caution">
    <text evidence="15">The sequence shown here is derived from an EMBL/GenBank/DDBJ whole genome shotgun (WGS) entry which is preliminary data.</text>
</comment>
<evidence type="ECO:0000313" key="15">
    <source>
        <dbReference type="EMBL" id="RCX04785.1"/>
    </source>
</evidence>
<evidence type="ECO:0000256" key="11">
    <source>
        <dbReference type="ARBA" id="ARBA00023098"/>
    </source>
</evidence>
<dbReference type="SUPFAM" id="SSF52540">
    <property type="entry name" value="P-loop containing nucleoside triphosphate hydrolases"/>
    <property type="match status" value="1"/>
</dbReference>
<name>A0A369A6J6_9FLAO</name>
<dbReference type="GO" id="GO:0009245">
    <property type="term" value="P:lipid A biosynthetic process"/>
    <property type="evidence" value="ECO:0007669"/>
    <property type="project" value="UniProtKB-UniRule"/>
</dbReference>
<keyword evidence="9 13" id="KW-0418">Kinase</keyword>
<evidence type="ECO:0000256" key="5">
    <source>
        <dbReference type="ARBA" id="ARBA00022516"/>
    </source>
</evidence>
<evidence type="ECO:0000256" key="2">
    <source>
        <dbReference type="ARBA" id="ARBA00004870"/>
    </source>
</evidence>
<evidence type="ECO:0000313" key="16">
    <source>
        <dbReference type="Proteomes" id="UP000253517"/>
    </source>
</evidence>
<keyword evidence="10 13" id="KW-0067">ATP-binding</keyword>
<keyword evidence="11 13" id="KW-0443">Lipid metabolism</keyword>
<accession>A0A369A6J6</accession>
<dbReference type="EC" id="2.7.1.130" evidence="3 13"/>
<dbReference type="UniPathway" id="UPA00359">
    <property type="reaction ID" value="UER00482"/>
</dbReference>
<dbReference type="Proteomes" id="UP000253517">
    <property type="component" value="Unassembled WGS sequence"/>
</dbReference>
<dbReference type="EMBL" id="QPJS01000001">
    <property type="protein sequence ID" value="RCX04785.1"/>
    <property type="molecule type" value="Genomic_DNA"/>
</dbReference>
<dbReference type="PANTHER" id="PTHR42724:SF1">
    <property type="entry name" value="TETRAACYLDISACCHARIDE 4'-KINASE, MITOCHONDRIAL-RELATED"/>
    <property type="match status" value="1"/>
</dbReference>
<dbReference type="AlphaFoldDB" id="A0A369A6J6"/>
<evidence type="ECO:0000256" key="12">
    <source>
        <dbReference type="ARBA" id="ARBA00029757"/>
    </source>
</evidence>
<dbReference type="GO" id="GO:0009244">
    <property type="term" value="P:lipopolysaccharide core region biosynthetic process"/>
    <property type="evidence" value="ECO:0007669"/>
    <property type="project" value="TreeGrafter"/>
</dbReference>
<protein>
    <recommendedName>
        <fullName evidence="4 13">Tetraacyldisaccharide 4'-kinase</fullName>
        <ecNumber evidence="3 13">2.7.1.130</ecNumber>
    </recommendedName>
    <alternativeName>
        <fullName evidence="12 13">Lipid A 4'-kinase</fullName>
    </alternativeName>
</protein>
<keyword evidence="5 13" id="KW-0444">Lipid biosynthesis</keyword>
<dbReference type="PANTHER" id="PTHR42724">
    <property type="entry name" value="TETRAACYLDISACCHARIDE 4'-KINASE"/>
    <property type="match status" value="1"/>
</dbReference>
<evidence type="ECO:0000256" key="1">
    <source>
        <dbReference type="ARBA" id="ARBA00002274"/>
    </source>
</evidence>
<keyword evidence="14" id="KW-0472">Membrane</keyword>
<evidence type="ECO:0000256" key="7">
    <source>
        <dbReference type="ARBA" id="ARBA00022679"/>
    </source>
</evidence>
<keyword evidence="14" id="KW-0812">Transmembrane</keyword>
<evidence type="ECO:0000256" key="13">
    <source>
        <dbReference type="HAMAP-Rule" id="MF_00409"/>
    </source>
</evidence>
<dbReference type="NCBIfam" id="TIGR00682">
    <property type="entry name" value="lpxK"/>
    <property type="match status" value="1"/>
</dbReference>
<feature type="transmembrane region" description="Helical" evidence="14">
    <location>
        <begin position="12"/>
        <end position="31"/>
    </location>
</feature>
<gene>
    <name evidence="13" type="primary">lpxK</name>
    <name evidence="15" type="ORF">DES35_10155</name>
</gene>
<keyword evidence="8 13" id="KW-0547">Nucleotide-binding</keyword>
<evidence type="ECO:0000256" key="9">
    <source>
        <dbReference type="ARBA" id="ARBA00022777"/>
    </source>
</evidence>
<comment type="pathway">
    <text evidence="2 13">Glycolipid biosynthesis; lipid IV(A) biosynthesis; lipid IV(A) from (3R)-3-hydroxytetradecanoyl-[acyl-carrier-protein] and UDP-N-acetyl-alpha-D-glucosamine: step 6/6.</text>
</comment>
<evidence type="ECO:0000256" key="3">
    <source>
        <dbReference type="ARBA" id="ARBA00012071"/>
    </source>
</evidence>
<keyword evidence="7 13" id="KW-0808">Transferase</keyword>
<dbReference type="HAMAP" id="MF_00409">
    <property type="entry name" value="LpxK"/>
    <property type="match status" value="1"/>
</dbReference>
<evidence type="ECO:0000256" key="4">
    <source>
        <dbReference type="ARBA" id="ARBA00016436"/>
    </source>
</evidence>
<sequence>MSAIIFSIKRILLIPLVLPIYLVIKLRHILFNLEILLSEKPEEIRTIAVGNLSFGGTGKTPMVQLLIQLLSSEYQIAVLSRGYGRTTKGFRIVEPEDDYQDVGDEPLLIKQNFPDVPVAVCEDRLEGIRKLKGMYPDLNLIILDDALQHRKVHPDVSVLLTTWDKPYFSDCLFPAGTLRDLKERAKNVDVTVITKTPADASIQRKKALQSIHSKYSGSPVFFCTFINTIAALPHPTHQKVAVVSTIANPDQMVQSVRLLGFCVKKIYRFKDHQTIDPAKWIEILEYCMRFNLFCIVTQKEKVKLPKELYQAYRHLIGILEIEFVIENKTEFINIIKKKLML</sequence>